<organism evidence="3 4">
    <name type="scientific">Steinernema glaseri</name>
    <dbReference type="NCBI Taxonomy" id="37863"/>
    <lineage>
        <taxon>Eukaryota</taxon>
        <taxon>Metazoa</taxon>
        <taxon>Ecdysozoa</taxon>
        <taxon>Nematoda</taxon>
        <taxon>Chromadorea</taxon>
        <taxon>Rhabditida</taxon>
        <taxon>Tylenchina</taxon>
        <taxon>Panagrolaimomorpha</taxon>
        <taxon>Strongyloidoidea</taxon>
        <taxon>Steinernematidae</taxon>
        <taxon>Steinernema</taxon>
    </lineage>
</organism>
<sequence length="216" mass="24705">MTDLADVKEPNDGSFDEVVDILHRVLSFFSDLELSLPYLTEFIGKYAVFLYMLVAILNRIKEHHWKLRKWTNSIPSTLVSNTTPESVIWVKLYYSEEPLPEDLQGYPGSRSFSIVTQTVPEMRTLISEEFTRVEPGELVKLLVSQHCLTVYATVFVKNPEASKARPIAILHPLNLWQSLMVTNKETISLMSDASPCSDYERLPSEAERTKNNKIPQ</sequence>
<dbReference type="WBParaSite" id="L893_g15230.t1">
    <property type="protein sequence ID" value="L893_g15230.t1"/>
    <property type="gene ID" value="L893_g15230"/>
</dbReference>
<proteinExistence type="predicted"/>
<keyword evidence="2" id="KW-0472">Membrane</keyword>
<keyword evidence="2" id="KW-1133">Transmembrane helix</keyword>
<evidence type="ECO:0000256" key="1">
    <source>
        <dbReference type="SAM" id="MobiDB-lite"/>
    </source>
</evidence>
<accession>A0A1I7YDG1</accession>
<reference evidence="4" key="1">
    <citation type="submission" date="2016-11" db="UniProtKB">
        <authorList>
            <consortium name="WormBaseParasite"/>
        </authorList>
    </citation>
    <scope>IDENTIFICATION</scope>
</reference>
<evidence type="ECO:0000313" key="4">
    <source>
        <dbReference type="WBParaSite" id="L893_g15230.t1"/>
    </source>
</evidence>
<keyword evidence="2" id="KW-0812">Transmembrane</keyword>
<keyword evidence="3" id="KW-1185">Reference proteome</keyword>
<evidence type="ECO:0000256" key="2">
    <source>
        <dbReference type="SAM" id="Phobius"/>
    </source>
</evidence>
<dbReference type="Proteomes" id="UP000095287">
    <property type="component" value="Unplaced"/>
</dbReference>
<evidence type="ECO:0000313" key="3">
    <source>
        <dbReference type="Proteomes" id="UP000095287"/>
    </source>
</evidence>
<name>A0A1I7YDG1_9BILA</name>
<feature type="region of interest" description="Disordered" evidence="1">
    <location>
        <begin position="194"/>
        <end position="216"/>
    </location>
</feature>
<dbReference type="AlphaFoldDB" id="A0A1I7YDG1"/>
<protein>
    <submittedName>
        <fullName evidence="4">PEX-1N domain-containing protein</fullName>
    </submittedName>
</protein>
<feature type="transmembrane region" description="Helical" evidence="2">
    <location>
        <begin position="42"/>
        <end position="60"/>
    </location>
</feature>
<feature type="compositionally biased region" description="Basic and acidic residues" evidence="1">
    <location>
        <begin position="198"/>
        <end position="210"/>
    </location>
</feature>